<accession>A0A1I8AXN2</accession>
<dbReference type="WBParaSite" id="MhA1_Contig1006.frz3.gene1">
    <property type="protein sequence ID" value="MhA1_Contig1006.frz3.gene1"/>
    <property type="gene ID" value="MhA1_Contig1006.frz3.gene1"/>
</dbReference>
<dbReference type="Proteomes" id="UP000095281">
    <property type="component" value="Unplaced"/>
</dbReference>
<dbReference type="AlphaFoldDB" id="A0A1I8AXN2"/>
<keyword evidence="1" id="KW-1185">Reference proteome</keyword>
<protein>
    <submittedName>
        <fullName evidence="2">Pkinase_Tyr domain-containing protein</fullName>
    </submittedName>
</protein>
<reference evidence="2" key="1">
    <citation type="submission" date="2016-11" db="UniProtKB">
        <authorList>
            <consortium name="WormBaseParasite"/>
        </authorList>
    </citation>
    <scope>IDENTIFICATION</scope>
</reference>
<organism evidence="1 2">
    <name type="scientific">Meloidogyne hapla</name>
    <name type="common">Root-knot nematode worm</name>
    <dbReference type="NCBI Taxonomy" id="6305"/>
    <lineage>
        <taxon>Eukaryota</taxon>
        <taxon>Metazoa</taxon>
        <taxon>Ecdysozoa</taxon>
        <taxon>Nematoda</taxon>
        <taxon>Chromadorea</taxon>
        <taxon>Rhabditida</taxon>
        <taxon>Tylenchina</taxon>
        <taxon>Tylenchomorpha</taxon>
        <taxon>Tylenchoidea</taxon>
        <taxon>Meloidogynidae</taxon>
        <taxon>Meloidogyninae</taxon>
        <taxon>Meloidogyne</taxon>
    </lineage>
</organism>
<evidence type="ECO:0000313" key="2">
    <source>
        <dbReference type="WBParaSite" id="MhA1_Contig1006.frz3.gene1"/>
    </source>
</evidence>
<sequence length="117" mass="13332">MALKVTQMLNSRSDNNRILAENELKSKDVLEFGEMFNDIIRKGNIRINGNGILNRVIKGCFQENSYERPNMNEIIRFLDGECDVKDPFDLIGAKKYPIANATKNPIASKLLLIPYND</sequence>
<evidence type="ECO:0000313" key="1">
    <source>
        <dbReference type="Proteomes" id="UP000095281"/>
    </source>
</evidence>
<proteinExistence type="predicted"/>
<name>A0A1I8AXN2_MELHA</name>